<evidence type="ECO:0000256" key="2">
    <source>
        <dbReference type="ARBA" id="ARBA00022448"/>
    </source>
</evidence>
<comment type="similarity">
    <text evidence="1 9">Belongs to the WRB/GET1 family.</text>
</comment>
<dbReference type="GeneID" id="92209716"/>
<reference evidence="11 12" key="1">
    <citation type="submission" date="2024-03" db="EMBL/GenBank/DDBJ databases">
        <authorList>
            <person name="Brejova B."/>
        </authorList>
    </citation>
    <scope>NUCLEOTIDE SEQUENCE [LARGE SCALE GENOMIC DNA]</scope>
    <source>
        <strain evidence="11 12">CBS 14171</strain>
    </source>
</reference>
<dbReference type="InterPro" id="IPR027538">
    <property type="entry name" value="Get1_fungi"/>
</dbReference>
<feature type="topological domain" description="Lumenal" evidence="9">
    <location>
        <begin position="1"/>
        <end position="11"/>
    </location>
</feature>
<evidence type="ECO:0000256" key="5">
    <source>
        <dbReference type="ARBA" id="ARBA00022892"/>
    </source>
</evidence>
<gene>
    <name evidence="9" type="primary">GET1</name>
    <name evidence="11" type="ORF">LODBEIA_P45200</name>
</gene>
<dbReference type="PANTHER" id="PTHR42650:SF1">
    <property type="entry name" value="GUIDED ENTRY OF TAIL-ANCHORED PROTEINS FACTOR 1"/>
    <property type="match status" value="1"/>
</dbReference>
<name>A0ABP0ZT63_9ASCO</name>
<keyword evidence="5 9" id="KW-0931">ER-Golgi transport</keyword>
<evidence type="ECO:0000256" key="9">
    <source>
        <dbReference type="HAMAP-Rule" id="MF_03113"/>
    </source>
</evidence>
<comment type="subcellular location">
    <subcellularLocation>
        <location evidence="9">Endoplasmic reticulum membrane</location>
        <topology evidence="9">Multi-pass membrane protein</topology>
    </subcellularLocation>
    <subcellularLocation>
        <location evidence="9">Golgi apparatus membrane</location>
        <topology evidence="9">Multi-pass membrane protein</topology>
    </subcellularLocation>
</comment>
<dbReference type="Pfam" id="PF04420">
    <property type="entry name" value="CHD5"/>
    <property type="match status" value="1"/>
</dbReference>
<protein>
    <recommendedName>
        <fullName evidence="9">Golgi to ER traffic protein 1</fullName>
    </recommendedName>
    <alternativeName>
        <fullName evidence="9">Guided entry of tail-anchored proteins 1</fullName>
    </alternativeName>
</protein>
<dbReference type="EMBL" id="OZ022409">
    <property type="protein sequence ID" value="CAK9440420.1"/>
    <property type="molecule type" value="Genomic_DNA"/>
</dbReference>
<feature type="transmembrane region" description="Helical" evidence="10">
    <location>
        <begin position="111"/>
        <end position="130"/>
    </location>
</feature>
<comment type="function">
    <text evidence="9">Required for the post-translational delivery of tail-anchored (TA) proteins to the endoplasmic reticulum. Together with GET2, acts as a membrane receptor for soluble GET3, which recognizes and selectively binds the transmembrane domain of TA proteins in the cytosol. The GET complex cooperates with the HDEL receptor ERD2 to mediate the ATP-dependent retrieval of resident ER proteins that contain a C-terminal H-D-E-L retention signal from the Golgi to the ER.</text>
</comment>
<keyword evidence="6 9" id="KW-1133">Transmembrane helix</keyword>
<evidence type="ECO:0000256" key="8">
    <source>
        <dbReference type="ARBA" id="ARBA00023136"/>
    </source>
</evidence>
<evidence type="ECO:0000256" key="4">
    <source>
        <dbReference type="ARBA" id="ARBA00022824"/>
    </source>
</evidence>
<evidence type="ECO:0000256" key="1">
    <source>
        <dbReference type="ARBA" id="ARBA00010799"/>
    </source>
</evidence>
<evidence type="ECO:0000313" key="12">
    <source>
        <dbReference type="Proteomes" id="UP001497383"/>
    </source>
</evidence>
<dbReference type="InterPro" id="IPR029012">
    <property type="entry name" value="Helix_hairpin_bin_sf"/>
</dbReference>
<dbReference type="InterPro" id="IPR028945">
    <property type="entry name" value="Get1"/>
</dbReference>
<feature type="coiled-coil region" evidence="9">
    <location>
        <begin position="80"/>
        <end position="107"/>
    </location>
</feature>
<evidence type="ECO:0000256" key="7">
    <source>
        <dbReference type="ARBA" id="ARBA00023054"/>
    </source>
</evidence>
<dbReference type="HAMAP" id="MF_03113">
    <property type="entry name" value="Get1"/>
    <property type="match status" value="1"/>
</dbReference>
<proteinExistence type="inferred from homology"/>
<evidence type="ECO:0000256" key="10">
    <source>
        <dbReference type="SAM" id="Phobius"/>
    </source>
</evidence>
<accession>A0ABP0ZT63</accession>
<comment type="caution">
    <text evidence="9">Lacks conserved residue(s) required for the propagation of feature annotation.</text>
</comment>
<evidence type="ECO:0000256" key="6">
    <source>
        <dbReference type="ARBA" id="ARBA00022989"/>
    </source>
</evidence>
<feature type="transmembrane region" description="Helical" evidence="10">
    <location>
        <begin position="6"/>
        <end position="25"/>
    </location>
</feature>
<keyword evidence="3 9" id="KW-0812">Transmembrane</keyword>
<dbReference type="Proteomes" id="UP001497383">
    <property type="component" value="Chromosome 5"/>
</dbReference>
<keyword evidence="7 9" id="KW-0175">Coiled coil</keyword>
<organism evidence="11 12">
    <name type="scientific">Lodderomyces beijingensis</name>
    <dbReference type="NCBI Taxonomy" id="1775926"/>
    <lineage>
        <taxon>Eukaryota</taxon>
        <taxon>Fungi</taxon>
        <taxon>Dikarya</taxon>
        <taxon>Ascomycota</taxon>
        <taxon>Saccharomycotina</taxon>
        <taxon>Pichiomycetes</taxon>
        <taxon>Debaryomycetaceae</taxon>
        <taxon>Candida/Lodderomyces clade</taxon>
        <taxon>Lodderomyces</taxon>
    </lineage>
</organism>
<evidence type="ECO:0000256" key="3">
    <source>
        <dbReference type="ARBA" id="ARBA00022692"/>
    </source>
</evidence>
<keyword evidence="2 9" id="KW-0813">Transport</keyword>
<keyword evidence="9" id="KW-0333">Golgi apparatus</keyword>
<feature type="topological domain" description="Cytoplasmic" evidence="9">
    <location>
        <begin position="179"/>
        <end position="200"/>
    </location>
</feature>
<keyword evidence="4 9" id="KW-0256">Endoplasmic reticulum</keyword>
<keyword evidence="8 9" id="KW-0472">Membrane</keyword>
<dbReference type="PANTHER" id="PTHR42650">
    <property type="entry name" value="TAIL-ANCHORED PROTEIN INSERTION RECEPTOR WRB"/>
    <property type="match status" value="1"/>
</dbReference>
<feature type="transmembrane region" description="Helical" evidence="10">
    <location>
        <begin position="150"/>
        <end position="182"/>
    </location>
</feature>
<comment type="subunit">
    <text evidence="9">Component of the Golgi to ER traffic (GET) complex, which is composed of GET1, GET2 and GET3. Within the complex, GET1 and GET2 form a heterotetramer which is stabilized by phosphatidylinositol binding and which binds to the GET3 homodimer.</text>
</comment>
<evidence type="ECO:0000313" key="11">
    <source>
        <dbReference type="EMBL" id="CAK9440420.1"/>
    </source>
</evidence>
<dbReference type="Gene3D" id="1.10.287.660">
    <property type="entry name" value="Helix hairpin bin"/>
    <property type="match status" value="1"/>
</dbReference>
<keyword evidence="12" id="KW-1185">Reference proteome</keyword>
<dbReference type="RefSeq" id="XP_066831458.1">
    <property type="nucleotide sequence ID" value="XM_066974751.1"/>
</dbReference>
<sequence>MFTLDLDPYAIILTSLFILILQKLLSITGKSKIQNQVWQFYTRYLSQSKSIKLYNGKQNEIRGLTREQKAISAQDQYAKWTKLNRSLDKLKKEVQELSESIQSEKLKVDGLTSLLLSLLVTLPIWVMRIFCRKTALFYLRKGVLPDYLEWWLALPFFKSGTIGLTCWMFAVNNVLAMAALLISFPFAKAVAKPVNPKGRS</sequence>